<evidence type="ECO:0000259" key="5">
    <source>
        <dbReference type="PROSITE" id="PS51078"/>
    </source>
</evidence>
<evidence type="ECO:0000256" key="2">
    <source>
        <dbReference type="ARBA" id="ARBA00023125"/>
    </source>
</evidence>
<dbReference type="PANTHER" id="PTHR30136:SF35">
    <property type="entry name" value="HTH-TYPE TRANSCRIPTIONAL REGULATOR RV1719"/>
    <property type="match status" value="1"/>
</dbReference>
<dbReference type="SUPFAM" id="SSF46785">
    <property type="entry name" value="Winged helix' DNA-binding domain"/>
    <property type="match status" value="1"/>
</dbReference>
<dbReference type="InterPro" id="IPR036388">
    <property type="entry name" value="WH-like_DNA-bd_sf"/>
</dbReference>
<dbReference type="GO" id="GO:0003700">
    <property type="term" value="F:DNA-binding transcription factor activity"/>
    <property type="evidence" value="ECO:0007669"/>
    <property type="project" value="TreeGrafter"/>
</dbReference>
<dbReference type="InterPro" id="IPR029016">
    <property type="entry name" value="GAF-like_dom_sf"/>
</dbReference>
<dbReference type="PANTHER" id="PTHR30136">
    <property type="entry name" value="HELIX-TURN-HELIX TRANSCRIPTIONAL REGULATOR, ICLR FAMILY"/>
    <property type="match status" value="1"/>
</dbReference>
<dbReference type="Pfam" id="PF01614">
    <property type="entry name" value="IclR_C"/>
    <property type="match status" value="1"/>
</dbReference>
<dbReference type="Pfam" id="PF09339">
    <property type="entry name" value="HTH_IclR"/>
    <property type="match status" value="1"/>
</dbReference>
<evidence type="ECO:0000259" key="4">
    <source>
        <dbReference type="PROSITE" id="PS51077"/>
    </source>
</evidence>
<name>A0A356LH02_9BURK</name>
<dbReference type="GO" id="GO:0003677">
    <property type="term" value="F:DNA binding"/>
    <property type="evidence" value="ECO:0007669"/>
    <property type="project" value="UniProtKB-KW"/>
</dbReference>
<evidence type="ECO:0000313" key="6">
    <source>
        <dbReference type="EMBL" id="HBP30048.1"/>
    </source>
</evidence>
<dbReference type="Gene3D" id="1.10.10.10">
    <property type="entry name" value="Winged helix-like DNA-binding domain superfamily/Winged helix DNA-binding domain"/>
    <property type="match status" value="1"/>
</dbReference>
<dbReference type="InterPro" id="IPR050707">
    <property type="entry name" value="HTH_MetabolicPath_Reg"/>
</dbReference>
<keyword evidence="1" id="KW-0805">Transcription regulation</keyword>
<dbReference type="EMBL" id="DOEK01000028">
    <property type="protein sequence ID" value="HBP30048.1"/>
    <property type="molecule type" value="Genomic_DNA"/>
</dbReference>
<keyword evidence="3" id="KW-0804">Transcription</keyword>
<dbReference type="GO" id="GO:0045892">
    <property type="term" value="P:negative regulation of DNA-templated transcription"/>
    <property type="evidence" value="ECO:0007669"/>
    <property type="project" value="TreeGrafter"/>
</dbReference>
<dbReference type="InterPro" id="IPR014757">
    <property type="entry name" value="Tscrpt_reg_IclR_C"/>
</dbReference>
<proteinExistence type="predicted"/>
<dbReference type="InterPro" id="IPR036390">
    <property type="entry name" value="WH_DNA-bd_sf"/>
</dbReference>
<keyword evidence="2" id="KW-0238">DNA-binding</keyword>
<evidence type="ECO:0000256" key="1">
    <source>
        <dbReference type="ARBA" id="ARBA00023015"/>
    </source>
</evidence>
<feature type="domain" description="HTH iclR-type" evidence="4">
    <location>
        <begin position="13"/>
        <end position="76"/>
    </location>
</feature>
<comment type="caution">
    <text evidence="6">The sequence shown here is derived from an EMBL/GenBank/DDBJ whole genome shotgun (WGS) entry which is preliminary data.</text>
</comment>
<dbReference type="AlphaFoldDB" id="A0A356LH02"/>
<dbReference type="PROSITE" id="PS51078">
    <property type="entry name" value="ICLR_ED"/>
    <property type="match status" value="1"/>
</dbReference>
<accession>A0A356LH02</accession>
<dbReference type="InterPro" id="IPR005471">
    <property type="entry name" value="Tscrpt_reg_IclR_N"/>
</dbReference>
<dbReference type="PROSITE" id="PS51077">
    <property type="entry name" value="HTH_ICLR"/>
    <property type="match status" value="1"/>
</dbReference>
<gene>
    <name evidence="6" type="ORF">DD666_11595</name>
</gene>
<sequence>MNTTAPGTENHRVKTALRVIEIIEIFSREQKPLALSELARELNAPASSCLALIRTLLSLGYLYETSRRQGYYPTGRLLAMAQRITKADPVLERLYPSLRELCAITGETVVLGKLTSLNTVVYLDVLPSENPIHYVAVAGEQKEIHANSLGKALFSALDEPAQLTLLDKMSFARRNDRTITTRQQFLADIKAGQEKGLFTNLGESMVDVGAIAWPVTVSGGHFAISIAGPLYRIEANLQNHAQKLRVMCTFIEQH</sequence>
<dbReference type="SUPFAM" id="SSF55781">
    <property type="entry name" value="GAF domain-like"/>
    <property type="match status" value="1"/>
</dbReference>
<reference evidence="6 7" key="1">
    <citation type="journal article" date="2018" name="Nat. Biotechnol.">
        <title>A standardized bacterial taxonomy based on genome phylogeny substantially revises the tree of life.</title>
        <authorList>
            <person name="Parks D.H."/>
            <person name="Chuvochina M."/>
            <person name="Waite D.W."/>
            <person name="Rinke C."/>
            <person name="Skarshewski A."/>
            <person name="Chaumeil P.A."/>
            <person name="Hugenholtz P."/>
        </authorList>
    </citation>
    <scope>NUCLEOTIDE SEQUENCE [LARGE SCALE GENOMIC DNA]</scope>
    <source>
        <strain evidence="6">UBA10707</strain>
    </source>
</reference>
<evidence type="ECO:0000313" key="7">
    <source>
        <dbReference type="Proteomes" id="UP000264036"/>
    </source>
</evidence>
<evidence type="ECO:0000256" key="3">
    <source>
        <dbReference type="ARBA" id="ARBA00023163"/>
    </source>
</evidence>
<organism evidence="6 7">
    <name type="scientific">Advenella kashmirensis</name>
    <dbReference type="NCBI Taxonomy" id="310575"/>
    <lineage>
        <taxon>Bacteria</taxon>
        <taxon>Pseudomonadati</taxon>
        <taxon>Pseudomonadota</taxon>
        <taxon>Betaproteobacteria</taxon>
        <taxon>Burkholderiales</taxon>
        <taxon>Alcaligenaceae</taxon>
    </lineage>
</organism>
<dbReference type="Proteomes" id="UP000264036">
    <property type="component" value="Unassembled WGS sequence"/>
</dbReference>
<dbReference type="Gene3D" id="3.30.450.40">
    <property type="match status" value="1"/>
</dbReference>
<protein>
    <submittedName>
        <fullName evidence="6">IclR family transcriptional regulator</fullName>
    </submittedName>
</protein>
<feature type="domain" description="IclR-ED" evidence="5">
    <location>
        <begin position="76"/>
        <end position="254"/>
    </location>
</feature>